<sequence length="414" mass="45951">GGRPASPARHRPAPVGPLERPRGRHLEGSNRAASASARRPARRSGRRGPAALGMSRRAAALPPPPPSLFWGRYRLGRKLGTGSFGEAFLVVHVRTGEERAVKLERVESEHPMLMYEARLLRRLQGIPGVANVHFCGVVGEYNVMVMDLLGPSLQDLFRKCGGKFSLKTVLMIADQMLYRVEHLHSKGFIHGDIKPSNFLIGHAERSGELHMIDFGLATPYRDLKSHQHIPHSEGKGMSGTARFCSINAHRGLAQSRRDDLEAVGYLLIYFMRGELPWQSVEGGTREDTNNKIMECKRSTPIETLCDGCPAVFATYLSHCQCLWFDARPDYAFLRRLFKDLFLREGFQRDGLFDWSWPDEQSPSSSPPVAAAEECAHGDAAGAGDVAKPALGQAKLRQGIVRSLLRRLSKRRCVA</sequence>
<evidence type="ECO:0000256" key="2">
    <source>
        <dbReference type="ARBA" id="ARBA00022741"/>
    </source>
</evidence>
<protein>
    <recommendedName>
        <fullName evidence="4">Casein kinase I</fullName>
        <ecNumber evidence="1">2.7.11.1</ecNumber>
    </recommendedName>
</protein>
<dbReference type="SUPFAM" id="SSF56112">
    <property type="entry name" value="Protein kinase-like (PK-like)"/>
    <property type="match status" value="1"/>
</dbReference>
<evidence type="ECO:0000256" key="3">
    <source>
        <dbReference type="ARBA" id="ARBA00022840"/>
    </source>
</evidence>
<dbReference type="Proteomes" id="UP001189429">
    <property type="component" value="Unassembled WGS sequence"/>
</dbReference>
<comment type="similarity">
    <text evidence="6">Belongs to the protein kinase superfamily.</text>
</comment>
<dbReference type="InterPro" id="IPR050235">
    <property type="entry name" value="CK1_Ser-Thr_kinase"/>
</dbReference>
<feature type="non-terminal residue" evidence="9">
    <location>
        <position position="1"/>
    </location>
</feature>
<keyword evidence="3 5" id="KW-0067">ATP-binding</keyword>
<dbReference type="InterPro" id="IPR011009">
    <property type="entry name" value="Kinase-like_dom_sf"/>
</dbReference>
<evidence type="ECO:0000313" key="10">
    <source>
        <dbReference type="Proteomes" id="UP001189429"/>
    </source>
</evidence>
<evidence type="ECO:0000313" key="9">
    <source>
        <dbReference type="EMBL" id="CAK0834550.1"/>
    </source>
</evidence>
<organism evidence="9 10">
    <name type="scientific">Prorocentrum cordatum</name>
    <dbReference type="NCBI Taxonomy" id="2364126"/>
    <lineage>
        <taxon>Eukaryota</taxon>
        <taxon>Sar</taxon>
        <taxon>Alveolata</taxon>
        <taxon>Dinophyceae</taxon>
        <taxon>Prorocentrales</taxon>
        <taxon>Prorocentraceae</taxon>
        <taxon>Prorocentrum</taxon>
    </lineage>
</organism>
<keyword evidence="6" id="KW-0723">Serine/threonine-protein kinase</keyword>
<feature type="compositionally biased region" description="Low complexity" evidence="7">
    <location>
        <begin position="47"/>
        <end position="59"/>
    </location>
</feature>
<dbReference type="InterPro" id="IPR008271">
    <property type="entry name" value="Ser/Thr_kinase_AS"/>
</dbReference>
<dbReference type="PROSITE" id="PS50011">
    <property type="entry name" value="PROTEIN_KINASE_DOM"/>
    <property type="match status" value="1"/>
</dbReference>
<feature type="region of interest" description="Disordered" evidence="7">
    <location>
        <begin position="1"/>
        <end position="59"/>
    </location>
</feature>
<keyword evidence="6" id="KW-0418">Kinase</keyword>
<gene>
    <name evidence="9" type="ORF">PCOR1329_LOCUS31942</name>
</gene>
<dbReference type="PROSITE" id="PS00107">
    <property type="entry name" value="PROTEIN_KINASE_ATP"/>
    <property type="match status" value="1"/>
</dbReference>
<dbReference type="PROSITE" id="PS00108">
    <property type="entry name" value="PROTEIN_KINASE_ST"/>
    <property type="match status" value="1"/>
</dbReference>
<dbReference type="Pfam" id="PF00069">
    <property type="entry name" value="Pkinase"/>
    <property type="match status" value="1"/>
</dbReference>
<evidence type="ECO:0000256" key="1">
    <source>
        <dbReference type="ARBA" id="ARBA00012513"/>
    </source>
</evidence>
<keyword evidence="6" id="KW-0808">Transferase</keyword>
<feature type="domain" description="Protein kinase" evidence="8">
    <location>
        <begin position="73"/>
        <end position="342"/>
    </location>
</feature>
<keyword evidence="10" id="KW-1185">Reference proteome</keyword>
<evidence type="ECO:0000259" key="8">
    <source>
        <dbReference type="PROSITE" id="PS50011"/>
    </source>
</evidence>
<dbReference type="InterPro" id="IPR000719">
    <property type="entry name" value="Prot_kinase_dom"/>
</dbReference>
<feature type="compositionally biased region" description="Basic and acidic residues" evidence="7">
    <location>
        <begin position="19"/>
        <end position="28"/>
    </location>
</feature>
<keyword evidence="2 5" id="KW-0547">Nucleotide-binding</keyword>
<reference evidence="9" key="1">
    <citation type="submission" date="2023-10" db="EMBL/GenBank/DDBJ databases">
        <authorList>
            <person name="Chen Y."/>
            <person name="Shah S."/>
            <person name="Dougan E. K."/>
            <person name="Thang M."/>
            <person name="Chan C."/>
        </authorList>
    </citation>
    <scope>NUCLEOTIDE SEQUENCE [LARGE SCALE GENOMIC DNA]</scope>
</reference>
<comment type="caution">
    <text evidence="9">The sequence shown here is derived from an EMBL/GenBank/DDBJ whole genome shotgun (WGS) entry which is preliminary data.</text>
</comment>
<dbReference type="CDD" id="cd14016">
    <property type="entry name" value="STKc_CK1"/>
    <property type="match status" value="1"/>
</dbReference>
<dbReference type="SMART" id="SM00220">
    <property type="entry name" value="S_TKc"/>
    <property type="match status" value="1"/>
</dbReference>
<evidence type="ECO:0000256" key="5">
    <source>
        <dbReference type="PROSITE-ProRule" id="PRU10141"/>
    </source>
</evidence>
<dbReference type="InterPro" id="IPR017441">
    <property type="entry name" value="Protein_kinase_ATP_BS"/>
</dbReference>
<dbReference type="Gene3D" id="1.10.510.10">
    <property type="entry name" value="Transferase(Phosphotransferase) domain 1"/>
    <property type="match status" value="1"/>
</dbReference>
<dbReference type="EMBL" id="CAUYUJ010012769">
    <property type="protein sequence ID" value="CAK0834550.1"/>
    <property type="molecule type" value="Genomic_DNA"/>
</dbReference>
<dbReference type="PANTHER" id="PTHR11909">
    <property type="entry name" value="CASEIN KINASE-RELATED"/>
    <property type="match status" value="1"/>
</dbReference>
<proteinExistence type="inferred from homology"/>
<name>A0ABN9SRM3_9DINO</name>
<evidence type="ECO:0000256" key="4">
    <source>
        <dbReference type="ARBA" id="ARBA00023860"/>
    </source>
</evidence>
<dbReference type="EC" id="2.7.11.1" evidence="1"/>
<feature type="binding site" evidence="5">
    <location>
        <position position="102"/>
    </location>
    <ligand>
        <name>ATP</name>
        <dbReference type="ChEBI" id="CHEBI:30616"/>
    </ligand>
</feature>
<evidence type="ECO:0000256" key="7">
    <source>
        <dbReference type="SAM" id="MobiDB-lite"/>
    </source>
</evidence>
<accession>A0ABN9SRM3</accession>
<evidence type="ECO:0000256" key="6">
    <source>
        <dbReference type="RuleBase" id="RU000304"/>
    </source>
</evidence>